<dbReference type="SUPFAM" id="SSF51338">
    <property type="entry name" value="Composite domain of metallo-dependent hydrolases"/>
    <property type="match status" value="1"/>
</dbReference>
<reference evidence="2 3" key="1">
    <citation type="submission" date="2018-07" db="EMBL/GenBank/DDBJ databases">
        <title>Arthrobacter sp. nov., isolated from raw cow's milk with high bacterial count.</title>
        <authorList>
            <person name="Hahne J."/>
            <person name="Isele D."/>
            <person name="Lipski A."/>
        </authorList>
    </citation>
    <scope>NUCLEOTIDE SEQUENCE [LARGE SCALE GENOMIC DNA]</scope>
    <source>
        <strain evidence="2 3">JZ R-183</strain>
    </source>
</reference>
<proteinExistence type="predicted"/>
<dbReference type="Gene3D" id="3.10.310.70">
    <property type="match status" value="1"/>
</dbReference>
<dbReference type="EMBL" id="QQXL01000002">
    <property type="protein sequence ID" value="RKW71117.1"/>
    <property type="molecule type" value="Genomic_DNA"/>
</dbReference>
<dbReference type="PANTHER" id="PTHR22642:SF2">
    <property type="entry name" value="PROTEIN LONG AFTER FAR-RED 3"/>
    <property type="match status" value="1"/>
</dbReference>
<evidence type="ECO:0000313" key="3">
    <source>
        <dbReference type="Proteomes" id="UP000273119"/>
    </source>
</evidence>
<dbReference type="SUPFAM" id="SSF51556">
    <property type="entry name" value="Metallo-dependent hydrolases"/>
    <property type="match status" value="1"/>
</dbReference>
<dbReference type="InterPro" id="IPR013108">
    <property type="entry name" value="Amidohydro_3"/>
</dbReference>
<dbReference type="Gene3D" id="3.20.20.140">
    <property type="entry name" value="Metal-dependent hydrolases"/>
    <property type="match status" value="1"/>
</dbReference>
<dbReference type="InterPro" id="IPR011059">
    <property type="entry name" value="Metal-dep_hydrolase_composite"/>
</dbReference>
<evidence type="ECO:0000313" key="2">
    <source>
        <dbReference type="EMBL" id="RKW71117.1"/>
    </source>
</evidence>
<dbReference type="GO" id="GO:0016810">
    <property type="term" value="F:hydrolase activity, acting on carbon-nitrogen (but not peptide) bonds"/>
    <property type="evidence" value="ECO:0007669"/>
    <property type="project" value="InterPro"/>
</dbReference>
<evidence type="ECO:0000259" key="1">
    <source>
        <dbReference type="Pfam" id="PF07969"/>
    </source>
</evidence>
<comment type="caution">
    <text evidence="2">The sequence shown here is derived from an EMBL/GenBank/DDBJ whole genome shotgun (WGS) entry which is preliminary data.</text>
</comment>
<protein>
    <submittedName>
        <fullName evidence="2">Amidohydrolase</fullName>
    </submittedName>
</protein>
<keyword evidence="3" id="KW-1185">Reference proteome</keyword>
<keyword evidence="2" id="KW-0378">Hydrolase</keyword>
<sequence>MYLGAAIYAAEDPFATALLVEDGQIVWMGTDTAARTLLGEHIQSVDVRGALIAPAFVDSHVHLTEMGRALEGLELGHVTGAGQLLAAVALAAAALPQGAPLLGHGWDESTWDDPTLPTPQELERAAQGRDVYLARRDVHTGLVSTALLARAGIVPDAAGEGPDAAAGSGAGAGGLREADHAAVRDLILTADVPSRMRWQRIALRSLAASGHAAVAEMAAPHVSGLKDLTALVSLLDEEEASLPAVYPYWGELVETEEEAAELLRRFGRRLCGLGGDLSVDGSFGSHTAALRQPYADAEGTGELHLSAEQVAAHVVACTRAGTQAAFHAIGDAAVDTVLAGFELAAERVGERELRRAHHRLEHVEGIDAQGIERMLALGLTASVQPRFDELWGGEDGLYATRLGPERALALNPFGSLSAAGVPLALGSDAPVTPVRPWSAVKACMDHHVPSQRLPARAAFLAHSRAGYRAVGEPNPLAGTLRWGAPATFAIWEPSELVVATPEGAAASFSSDARARTPMLPDLESGAPRCLRTVRDGVVLFDAGVL</sequence>
<dbReference type="AlphaFoldDB" id="A0A496PL22"/>
<dbReference type="Pfam" id="PF07969">
    <property type="entry name" value="Amidohydro_3"/>
    <property type="match status" value="1"/>
</dbReference>
<accession>A0A496PL22</accession>
<dbReference type="PANTHER" id="PTHR22642">
    <property type="entry name" value="IMIDAZOLONEPROPIONASE"/>
    <property type="match status" value="1"/>
</dbReference>
<dbReference type="Proteomes" id="UP000273119">
    <property type="component" value="Unassembled WGS sequence"/>
</dbReference>
<gene>
    <name evidence="2" type="ORF">DWQ67_04830</name>
</gene>
<dbReference type="Gene3D" id="2.30.40.10">
    <property type="entry name" value="Urease, subunit C, domain 1"/>
    <property type="match status" value="1"/>
</dbReference>
<organism evidence="2 3">
    <name type="scientific">Galactobacter caseinivorans</name>
    <dbReference type="NCBI Taxonomy" id="2676123"/>
    <lineage>
        <taxon>Bacteria</taxon>
        <taxon>Bacillati</taxon>
        <taxon>Actinomycetota</taxon>
        <taxon>Actinomycetes</taxon>
        <taxon>Micrococcales</taxon>
        <taxon>Micrococcaceae</taxon>
        <taxon>Galactobacter</taxon>
    </lineage>
</organism>
<name>A0A496PL22_9MICC</name>
<dbReference type="InterPro" id="IPR032466">
    <property type="entry name" value="Metal_Hydrolase"/>
</dbReference>
<feature type="domain" description="Amidohydrolase 3" evidence="1">
    <location>
        <begin position="45"/>
        <end position="539"/>
    </location>
</feature>